<accession>A0A4Z2JGR9</accession>
<feature type="compositionally biased region" description="Basic and acidic residues" evidence="1">
    <location>
        <begin position="75"/>
        <end position="84"/>
    </location>
</feature>
<evidence type="ECO:0000313" key="3">
    <source>
        <dbReference type="Proteomes" id="UP000314294"/>
    </source>
</evidence>
<sequence length="122" mass="13320">MEKKSGGRERRGAVECALTKHQDERASSTIVTTAITITATATTERAEEINYSQDSLTPSKEGKLSFLISMSGVENQKDQSEPEPRRRHADADSWAQVCRHTAYSTSEGLPLVPMSAAHLVTS</sequence>
<feature type="region of interest" description="Disordered" evidence="1">
    <location>
        <begin position="1"/>
        <end position="25"/>
    </location>
</feature>
<comment type="caution">
    <text evidence="2">The sequence shown here is derived from an EMBL/GenBank/DDBJ whole genome shotgun (WGS) entry which is preliminary data.</text>
</comment>
<organism evidence="2 3">
    <name type="scientific">Liparis tanakae</name>
    <name type="common">Tanaka's snailfish</name>
    <dbReference type="NCBI Taxonomy" id="230148"/>
    <lineage>
        <taxon>Eukaryota</taxon>
        <taxon>Metazoa</taxon>
        <taxon>Chordata</taxon>
        <taxon>Craniata</taxon>
        <taxon>Vertebrata</taxon>
        <taxon>Euteleostomi</taxon>
        <taxon>Actinopterygii</taxon>
        <taxon>Neopterygii</taxon>
        <taxon>Teleostei</taxon>
        <taxon>Neoteleostei</taxon>
        <taxon>Acanthomorphata</taxon>
        <taxon>Eupercaria</taxon>
        <taxon>Perciformes</taxon>
        <taxon>Cottioidei</taxon>
        <taxon>Cottales</taxon>
        <taxon>Liparidae</taxon>
        <taxon>Liparis</taxon>
    </lineage>
</organism>
<evidence type="ECO:0000313" key="2">
    <source>
        <dbReference type="EMBL" id="TNN89063.1"/>
    </source>
</evidence>
<keyword evidence="3" id="KW-1185">Reference proteome</keyword>
<evidence type="ECO:0000256" key="1">
    <source>
        <dbReference type="SAM" id="MobiDB-lite"/>
    </source>
</evidence>
<feature type="region of interest" description="Disordered" evidence="1">
    <location>
        <begin position="71"/>
        <end position="94"/>
    </location>
</feature>
<dbReference type="EMBL" id="SRLO01000002">
    <property type="protein sequence ID" value="TNN89063.1"/>
    <property type="molecule type" value="Genomic_DNA"/>
</dbReference>
<reference evidence="2 3" key="1">
    <citation type="submission" date="2019-03" db="EMBL/GenBank/DDBJ databases">
        <title>First draft genome of Liparis tanakae, snailfish: a comprehensive survey of snailfish specific genes.</title>
        <authorList>
            <person name="Kim W."/>
            <person name="Song I."/>
            <person name="Jeong J.-H."/>
            <person name="Kim D."/>
            <person name="Kim S."/>
            <person name="Ryu S."/>
            <person name="Song J.Y."/>
            <person name="Lee S.K."/>
        </authorList>
    </citation>
    <scope>NUCLEOTIDE SEQUENCE [LARGE SCALE GENOMIC DNA]</scope>
    <source>
        <tissue evidence="2">Muscle</tissue>
    </source>
</reference>
<gene>
    <name evidence="2" type="ORF">EYF80_000351</name>
</gene>
<protein>
    <submittedName>
        <fullName evidence="2">Uncharacterized protein</fullName>
    </submittedName>
</protein>
<dbReference type="Proteomes" id="UP000314294">
    <property type="component" value="Unassembled WGS sequence"/>
</dbReference>
<dbReference type="AlphaFoldDB" id="A0A4Z2JGR9"/>
<proteinExistence type="predicted"/>
<name>A0A4Z2JGR9_9TELE</name>